<organism evidence="1 2">
    <name type="scientific">Glomerella acutata</name>
    <name type="common">Colletotrichum acutatum</name>
    <dbReference type="NCBI Taxonomy" id="27357"/>
    <lineage>
        <taxon>Eukaryota</taxon>
        <taxon>Fungi</taxon>
        <taxon>Dikarya</taxon>
        <taxon>Ascomycota</taxon>
        <taxon>Pezizomycotina</taxon>
        <taxon>Sordariomycetes</taxon>
        <taxon>Hypocreomycetidae</taxon>
        <taxon>Glomerellales</taxon>
        <taxon>Glomerellaceae</taxon>
        <taxon>Colletotrichum</taxon>
        <taxon>Colletotrichum acutatum species complex</taxon>
    </lineage>
</organism>
<comment type="caution">
    <text evidence="1">The sequence shown here is derived from an EMBL/GenBank/DDBJ whole genome shotgun (WGS) entry which is preliminary data.</text>
</comment>
<keyword evidence="2" id="KW-1185">Reference proteome</keyword>
<reference evidence="1" key="1">
    <citation type="submission" date="2021-12" db="EMBL/GenBank/DDBJ databases">
        <title>Comparative genomics, transcriptomics and evolutionary studies reveal genomic signatures of adaptation to plant cell wall in hemibiotrophic fungi.</title>
        <authorList>
            <consortium name="DOE Joint Genome Institute"/>
            <person name="Baroncelli R."/>
            <person name="Diaz J.F."/>
            <person name="Benocci T."/>
            <person name="Peng M."/>
            <person name="Battaglia E."/>
            <person name="Haridas S."/>
            <person name="Andreopoulos W."/>
            <person name="Labutti K."/>
            <person name="Pangilinan J."/>
            <person name="Floch G.L."/>
            <person name="Makela M.R."/>
            <person name="Henrissat B."/>
            <person name="Grigoriev I.V."/>
            <person name="Crouch J.A."/>
            <person name="De Vries R.P."/>
            <person name="Sukno S.A."/>
            <person name="Thon M.R."/>
        </authorList>
    </citation>
    <scope>NUCLEOTIDE SEQUENCE</scope>
    <source>
        <strain evidence="1">CBS 112980</strain>
    </source>
</reference>
<evidence type="ECO:0000313" key="1">
    <source>
        <dbReference type="EMBL" id="KAK1726466.1"/>
    </source>
</evidence>
<evidence type="ECO:0000313" key="2">
    <source>
        <dbReference type="Proteomes" id="UP001244207"/>
    </source>
</evidence>
<sequence>MCRSSFISHPRFRFLIAHKIQQFTTSYISRNSNLNIQQSPIYSGLVNMHLSAFFQLIAAALITPGMAFPADVKETGQAATSHTLPTAMTDSISAEEFNGAMTTVTTSAMCIHASLRALCPALCGITAIAGDEIFRECVRGCDCRSKKHGGS</sequence>
<dbReference type="GeneID" id="85391835"/>
<name>A0AAD8XHG8_GLOAC</name>
<dbReference type="AlphaFoldDB" id="A0AAD8XHG8"/>
<proteinExistence type="predicted"/>
<dbReference type="RefSeq" id="XP_060366521.1">
    <property type="nucleotide sequence ID" value="XM_060507936.1"/>
</dbReference>
<protein>
    <submittedName>
        <fullName evidence="1">Uncharacterized protein</fullName>
    </submittedName>
</protein>
<dbReference type="Proteomes" id="UP001244207">
    <property type="component" value="Unassembled WGS sequence"/>
</dbReference>
<gene>
    <name evidence="1" type="ORF">BDZ83DRAFT_615959</name>
</gene>
<dbReference type="EMBL" id="JAHMHS010000032">
    <property type="protein sequence ID" value="KAK1726466.1"/>
    <property type="molecule type" value="Genomic_DNA"/>
</dbReference>
<accession>A0AAD8XHG8</accession>